<gene>
    <name evidence="2" type="ORF">F8M41_016913</name>
</gene>
<organism evidence="2 3">
    <name type="scientific">Gigaspora margarita</name>
    <dbReference type="NCBI Taxonomy" id="4874"/>
    <lineage>
        <taxon>Eukaryota</taxon>
        <taxon>Fungi</taxon>
        <taxon>Fungi incertae sedis</taxon>
        <taxon>Mucoromycota</taxon>
        <taxon>Glomeromycotina</taxon>
        <taxon>Glomeromycetes</taxon>
        <taxon>Diversisporales</taxon>
        <taxon>Gigasporaceae</taxon>
        <taxon>Gigaspora</taxon>
    </lineage>
</organism>
<name>A0A8H4ANT7_GIGMA</name>
<dbReference type="OrthoDB" id="3269467at2759"/>
<feature type="domain" description="Protein kinase" evidence="1">
    <location>
        <begin position="1"/>
        <end position="84"/>
    </location>
</feature>
<dbReference type="InterPro" id="IPR011009">
    <property type="entry name" value="Kinase-like_dom_sf"/>
</dbReference>
<reference evidence="2 3" key="1">
    <citation type="journal article" date="2019" name="Environ. Microbiol.">
        <title>At the nexus of three kingdoms: the genome of the mycorrhizal fungus Gigaspora margarita provides insights into plant, endobacterial and fungal interactions.</title>
        <authorList>
            <person name="Venice F."/>
            <person name="Ghignone S."/>
            <person name="Salvioli di Fossalunga A."/>
            <person name="Amselem J."/>
            <person name="Novero M."/>
            <person name="Xianan X."/>
            <person name="Sedzielewska Toro K."/>
            <person name="Morin E."/>
            <person name="Lipzen A."/>
            <person name="Grigoriev I.V."/>
            <person name="Henrissat B."/>
            <person name="Martin F.M."/>
            <person name="Bonfante P."/>
        </authorList>
    </citation>
    <scope>NUCLEOTIDE SEQUENCE [LARGE SCALE GENOMIC DNA]</scope>
    <source>
        <strain evidence="2 3">BEG34</strain>
    </source>
</reference>
<dbReference type="PROSITE" id="PS50011">
    <property type="entry name" value="PROTEIN_KINASE_DOM"/>
    <property type="match status" value="1"/>
</dbReference>
<dbReference type="GO" id="GO:0004672">
    <property type="term" value="F:protein kinase activity"/>
    <property type="evidence" value="ECO:0007669"/>
    <property type="project" value="InterPro"/>
</dbReference>
<keyword evidence="3" id="KW-1185">Reference proteome</keyword>
<dbReference type="EMBL" id="WTPW01000377">
    <property type="protein sequence ID" value="KAF0517376.1"/>
    <property type="molecule type" value="Genomic_DNA"/>
</dbReference>
<evidence type="ECO:0000313" key="3">
    <source>
        <dbReference type="Proteomes" id="UP000439903"/>
    </source>
</evidence>
<dbReference type="AlphaFoldDB" id="A0A8H4ANT7"/>
<keyword evidence="2" id="KW-0418">Kinase</keyword>
<dbReference type="Pfam" id="PF07714">
    <property type="entry name" value="PK_Tyr_Ser-Thr"/>
    <property type="match status" value="1"/>
</dbReference>
<dbReference type="Gene3D" id="1.10.510.10">
    <property type="entry name" value="Transferase(Phosphotransferase) domain 1"/>
    <property type="match status" value="1"/>
</dbReference>
<dbReference type="SUPFAM" id="SSF56112">
    <property type="entry name" value="Protein kinase-like (PK-like)"/>
    <property type="match status" value="1"/>
</dbReference>
<evidence type="ECO:0000313" key="2">
    <source>
        <dbReference type="EMBL" id="KAF0517376.1"/>
    </source>
</evidence>
<dbReference type="InterPro" id="IPR001245">
    <property type="entry name" value="Ser-Thr/Tyr_kinase_cat_dom"/>
</dbReference>
<sequence length="145" mass="16494">MGQQYKQASDIYSLGVIATEISTGRRAFDGIPFDDYFALSVVGGSRPKCLGPDCYIKLAMKCMDEDVNKRPTATGIIEIITHWLDEMDQENDSEIKKQFLEADKIKSETIKQIHPQEMYTSKIYDTKKISYNLSKSISEIEIPNE</sequence>
<proteinExistence type="predicted"/>
<accession>A0A8H4ANT7</accession>
<dbReference type="Proteomes" id="UP000439903">
    <property type="component" value="Unassembled WGS sequence"/>
</dbReference>
<dbReference type="GO" id="GO:0005524">
    <property type="term" value="F:ATP binding"/>
    <property type="evidence" value="ECO:0007669"/>
    <property type="project" value="InterPro"/>
</dbReference>
<comment type="caution">
    <text evidence="2">The sequence shown here is derived from an EMBL/GenBank/DDBJ whole genome shotgun (WGS) entry which is preliminary data.</text>
</comment>
<evidence type="ECO:0000259" key="1">
    <source>
        <dbReference type="PROSITE" id="PS50011"/>
    </source>
</evidence>
<keyword evidence="2" id="KW-0808">Transferase</keyword>
<dbReference type="InterPro" id="IPR000719">
    <property type="entry name" value="Prot_kinase_dom"/>
</dbReference>
<protein>
    <submittedName>
        <fullName evidence="2">Kinase-like domain-containing protein</fullName>
    </submittedName>
</protein>